<keyword evidence="3" id="KW-1185">Reference proteome</keyword>
<evidence type="ECO:0000313" key="2">
    <source>
        <dbReference type="EMBL" id="SPO63727.1"/>
    </source>
</evidence>
<evidence type="ECO:0000256" key="1">
    <source>
        <dbReference type="SAM" id="Phobius"/>
    </source>
</evidence>
<reference evidence="2 3" key="1">
    <citation type="submission" date="2018-02" db="EMBL/GenBank/DDBJ databases">
        <authorList>
            <person name="Dubost A."/>
        </authorList>
    </citation>
    <scope>NUCLEOTIDE SEQUENCE [LARGE SCALE GENOMIC DNA]</scope>
    <source>
        <strain evidence="3">JV551A3</strain>
    </source>
</reference>
<keyword evidence="1" id="KW-0812">Transmembrane</keyword>
<sequence length="94" mass="10157">MAGKRLRSDQVEDVPTDQPLASLAGLVLLAATAASVFCFSASWKACIEAFRADSMRAKVRSPPPEAIAKEEAVRAAATKRTFMFFICVSSIETF</sequence>
<protein>
    <submittedName>
        <fullName evidence="2">Uncharacterized protein</fullName>
    </submittedName>
</protein>
<feature type="transmembrane region" description="Helical" evidence="1">
    <location>
        <begin position="20"/>
        <end position="41"/>
    </location>
</feature>
<keyword evidence="1" id="KW-0472">Membrane</keyword>
<keyword evidence="1" id="KW-1133">Transmembrane helix</keyword>
<comment type="caution">
    <text evidence="2">The sequence shown here is derived from an EMBL/GenBank/DDBJ whole genome shotgun (WGS) entry which is preliminary data.</text>
</comment>
<name>A0AAQ1SW59_9PSED</name>
<evidence type="ECO:0000313" key="3">
    <source>
        <dbReference type="Proteomes" id="UP000294335"/>
    </source>
</evidence>
<gene>
    <name evidence="2" type="ORF">JV551A3_V1_2210079</name>
</gene>
<organism evidence="2 3">
    <name type="scientific">Pseudomonas inefficax</name>
    <dbReference type="NCBI Taxonomy" id="2078786"/>
    <lineage>
        <taxon>Bacteria</taxon>
        <taxon>Pseudomonadati</taxon>
        <taxon>Pseudomonadota</taxon>
        <taxon>Gammaproteobacteria</taxon>
        <taxon>Pseudomonadales</taxon>
        <taxon>Pseudomonadaceae</taxon>
        <taxon>Pseudomonas</taxon>
    </lineage>
</organism>
<proteinExistence type="predicted"/>
<dbReference type="AlphaFoldDB" id="A0AAQ1SW59"/>
<dbReference type="EMBL" id="OPYN01000221">
    <property type="protein sequence ID" value="SPO63727.1"/>
    <property type="molecule type" value="Genomic_DNA"/>
</dbReference>
<dbReference type="Proteomes" id="UP000294335">
    <property type="component" value="Unassembled WGS sequence"/>
</dbReference>
<accession>A0AAQ1SW59</accession>